<evidence type="ECO:0000259" key="1">
    <source>
        <dbReference type="PROSITE" id="PS50405"/>
    </source>
</evidence>
<protein>
    <recommendedName>
        <fullName evidence="1">GST C-terminal domain-containing protein</fullName>
    </recommendedName>
</protein>
<proteinExistence type="predicted"/>
<accession>A0AAD9NZS3</accession>
<name>A0AAD9NZS3_RIDPI</name>
<gene>
    <name evidence="2" type="ORF">NP493_232g02000</name>
</gene>
<keyword evidence="3" id="KW-1185">Reference proteome</keyword>
<dbReference type="InterPro" id="IPR036282">
    <property type="entry name" value="Glutathione-S-Trfase_C_sf"/>
</dbReference>
<dbReference type="InterPro" id="IPR010987">
    <property type="entry name" value="Glutathione-S-Trfase_C-like"/>
</dbReference>
<dbReference type="PROSITE" id="PS50405">
    <property type="entry name" value="GST_CTER"/>
    <property type="match status" value="1"/>
</dbReference>
<dbReference type="Proteomes" id="UP001209878">
    <property type="component" value="Unassembled WGS sequence"/>
</dbReference>
<comment type="caution">
    <text evidence="2">The sequence shown here is derived from an EMBL/GenBank/DDBJ whole genome shotgun (WGS) entry which is preliminary data.</text>
</comment>
<sequence length="170" mass="19630">MADYGKELSAVASYFNVKCGQISFTGNEKVVCMKTQTGTVKGLATISRHLAQNSSKQKCLGTCPLDQALVSQWLEYRVLQVDRCSREDDLHRVLKELNGYLSDRTYFAGPYLTLADLSLYYGLHRTFVKLSFQEKEKYIHLSRWFNQIQHENNARQKFSAIQFLKTPIYQ</sequence>
<dbReference type="PANTHER" id="PTHR44490">
    <property type="entry name" value="EUKARYOTIC TRANSLATION ELONGATION FACTOR 1 EPSILON-1"/>
    <property type="match status" value="1"/>
</dbReference>
<dbReference type="GO" id="GO:0017101">
    <property type="term" value="C:aminoacyl-tRNA synthetase multienzyme complex"/>
    <property type="evidence" value="ECO:0007669"/>
    <property type="project" value="InterPro"/>
</dbReference>
<dbReference type="PANTHER" id="PTHR44490:SF1">
    <property type="entry name" value="EUKARYOTIC TRANSLATION ELONGATION FACTOR 1 EPSILON-1"/>
    <property type="match status" value="1"/>
</dbReference>
<reference evidence="2" key="1">
    <citation type="journal article" date="2023" name="Mol. Biol. Evol.">
        <title>Third-Generation Sequencing Reveals the Adaptive Role of the Epigenome in Three Deep-Sea Polychaetes.</title>
        <authorList>
            <person name="Perez M."/>
            <person name="Aroh O."/>
            <person name="Sun Y."/>
            <person name="Lan Y."/>
            <person name="Juniper S.K."/>
            <person name="Young C.R."/>
            <person name="Angers B."/>
            <person name="Qian P.Y."/>
        </authorList>
    </citation>
    <scope>NUCLEOTIDE SEQUENCE</scope>
    <source>
        <strain evidence="2">R07B-5</strain>
    </source>
</reference>
<dbReference type="Pfam" id="PF21972">
    <property type="entry name" value="Arc1p_N_like"/>
    <property type="match status" value="1"/>
</dbReference>
<evidence type="ECO:0000313" key="2">
    <source>
        <dbReference type="EMBL" id="KAK2185506.1"/>
    </source>
</evidence>
<dbReference type="Gene3D" id="1.20.1050.10">
    <property type="match status" value="1"/>
</dbReference>
<dbReference type="AlphaFoldDB" id="A0AAD9NZS3"/>
<dbReference type="InterPro" id="IPR042450">
    <property type="entry name" value="EEF1E1"/>
</dbReference>
<evidence type="ECO:0000313" key="3">
    <source>
        <dbReference type="Proteomes" id="UP001209878"/>
    </source>
</evidence>
<dbReference type="CDD" id="cd10305">
    <property type="entry name" value="GST_C_AIMP3"/>
    <property type="match status" value="1"/>
</dbReference>
<dbReference type="SUPFAM" id="SSF47616">
    <property type="entry name" value="GST C-terminal domain-like"/>
    <property type="match status" value="1"/>
</dbReference>
<dbReference type="EMBL" id="JAODUO010000232">
    <property type="protein sequence ID" value="KAK2185506.1"/>
    <property type="molecule type" value="Genomic_DNA"/>
</dbReference>
<dbReference type="GO" id="GO:0005737">
    <property type="term" value="C:cytoplasm"/>
    <property type="evidence" value="ECO:0007669"/>
    <property type="project" value="TreeGrafter"/>
</dbReference>
<dbReference type="GO" id="GO:0043517">
    <property type="term" value="P:positive regulation of DNA damage response, signal transduction by p53 class mediator"/>
    <property type="evidence" value="ECO:0007669"/>
    <property type="project" value="InterPro"/>
</dbReference>
<dbReference type="InterPro" id="IPR053836">
    <property type="entry name" value="Arc1-like_N"/>
</dbReference>
<organism evidence="2 3">
    <name type="scientific">Ridgeia piscesae</name>
    <name type="common">Tubeworm</name>
    <dbReference type="NCBI Taxonomy" id="27915"/>
    <lineage>
        <taxon>Eukaryota</taxon>
        <taxon>Metazoa</taxon>
        <taxon>Spiralia</taxon>
        <taxon>Lophotrochozoa</taxon>
        <taxon>Annelida</taxon>
        <taxon>Polychaeta</taxon>
        <taxon>Sedentaria</taxon>
        <taxon>Canalipalpata</taxon>
        <taxon>Sabellida</taxon>
        <taxon>Siboglinidae</taxon>
        <taxon>Ridgeia</taxon>
    </lineage>
</organism>
<dbReference type="InterPro" id="IPR053837">
    <property type="entry name" value="AIMP3/p18_C"/>
</dbReference>
<feature type="domain" description="GST C-terminal" evidence="1">
    <location>
        <begin position="48"/>
        <end position="168"/>
    </location>
</feature>
<dbReference type="GO" id="GO:0005634">
    <property type="term" value="C:nucleus"/>
    <property type="evidence" value="ECO:0007669"/>
    <property type="project" value="TreeGrafter"/>
</dbReference>